<evidence type="ECO:0000313" key="2">
    <source>
        <dbReference type="Proteomes" id="UP000094009"/>
    </source>
</evidence>
<sequence>MLGKPLYDLDMVCATAFLRQGCDETIKNSTILSSLFLADVSKVFEVATCEMFEPMPFTYD</sequence>
<protein>
    <submittedName>
        <fullName evidence="1">Uncharacterized protein</fullName>
    </submittedName>
</protein>
<organism evidence="1 2">
    <name type="scientific">Thalassospira tepidiphila MCCC 1A03514</name>
    <dbReference type="NCBI Taxonomy" id="1177930"/>
    <lineage>
        <taxon>Bacteria</taxon>
        <taxon>Pseudomonadati</taxon>
        <taxon>Pseudomonadota</taxon>
        <taxon>Alphaproteobacteria</taxon>
        <taxon>Rhodospirillales</taxon>
        <taxon>Thalassospiraceae</taxon>
        <taxon>Thalassospira</taxon>
    </lineage>
</organism>
<accession>A0A853KUF7</accession>
<dbReference type="EMBL" id="JPVZ01000019">
    <property type="protein sequence ID" value="OAZ07659.1"/>
    <property type="molecule type" value="Genomic_DNA"/>
</dbReference>
<comment type="caution">
    <text evidence="1">The sequence shown here is derived from an EMBL/GenBank/DDBJ whole genome shotgun (WGS) entry which is preliminary data.</text>
</comment>
<dbReference type="AlphaFoldDB" id="A0A853KUF7"/>
<evidence type="ECO:0000313" key="1">
    <source>
        <dbReference type="EMBL" id="OAZ07659.1"/>
    </source>
</evidence>
<proteinExistence type="predicted"/>
<name>A0A853KUF7_9PROT</name>
<dbReference type="Proteomes" id="UP000094009">
    <property type="component" value="Unassembled WGS sequence"/>
</dbReference>
<gene>
    <name evidence="1" type="ORF">TH4_20990</name>
</gene>
<reference evidence="1 2" key="1">
    <citation type="submission" date="2014-07" db="EMBL/GenBank/DDBJ databases">
        <title>Draft genome sequence of Thalassospira tepidiphila 1-1B.</title>
        <authorList>
            <person name="Lai Q."/>
            <person name="Shao Z."/>
        </authorList>
    </citation>
    <scope>NUCLEOTIDE SEQUENCE [LARGE SCALE GENOMIC DNA]</scope>
    <source>
        <strain evidence="1 2">MCCC 1A03514</strain>
    </source>
</reference>